<evidence type="ECO:0000256" key="1">
    <source>
        <dbReference type="ARBA" id="ARBA00023115"/>
    </source>
</evidence>
<evidence type="ECO:0000313" key="4">
    <source>
        <dbReference type="Proteomes" id="UP000176101"/>
    </source>
</evidence>
<organism evidence="3 4">
    <name type="scientific">Streptomyces oceani</name>
    <dbReference type="NCBI Taxonomy" id="1075402"/>
    <lineage>
        <taxon>Bacteria</taxon>
        <taxon>Bacillati</taxon>
        <taxon>Actinomycetota</taxon>
        <taxon>Actinomycetes</taxon>
        <taxon>Kitasatosporales</taxon>
        <taxon>Streptomycetaceae</taxon>
        <taxon>Streptomyces</taxon>
    </lineage>
</organism>
<dbReference type="PANTHER" id="PTHR43317:SF1">
    <property type="entry name" value="THERMOSPERMINE SYNTHASE ACAULIS5"/>
    <property type="match status" value="1"/>
</dbReference>
<dbReference type="Proteomes" id="UP000176101">
    <property type="component" value="Unassembled WGS sequence"/>
</dbReference>
<evidence type="ECO:0000256" key="2">
    <source>
        <dbReference type="SAM" id="MobiDB-lite"/>
    </source>
</evidence>
<dbReference type="InterPro" id="IPR029063">
    <property type="entry name" value="SAM-dependent_MTases_sf"/>
</dbReference>
<dbReference type="NCBIfam" id="NF037959">
    <property type="entry name" value="MFS_SpdSyn"/>
    <property type="match status" value="1"/>
</dbReference>
<dbReference type="RefSeq" id="WP_070197219.1">
    <property type="nucleotide sequence ID" value="NZ_LJGU01000127.1"/>
</dbReference>
<dbReference type="CDD" id="cd02440">
    <property type="entry name" value="AdoMet_MTases"/>
    <property type="match status" value="1"/>
</dbReference>
<accession>A0A1E7KFX2</accession>
<feature type="compositionally biased region" description="Low complexity" evidence="2">
    <location>
        <begin position="12"/>
        <end position="21"/>
    </location>
</feature>
<dbReference type="OrthoDB" id="8221452at2"/>
<protein>
    <submittedName>
        <fullName evidence="3">Spermine synthase</fullName>
    </submittedName>
</protein>
<keyword evidence="1" id="KW-0620">Polyamine biosynthesis</keyword>
<dbReference type="GO" id="GO:0006596">
    <property type="term" value="P:polyamine biosynthetic process"/>
    <property type="evidence" value="ECO:0007669"/>
    <property type="project" value="UniProtKB-KW"/>
</dbReference>
<gene>
    <name evidence="3" type="ORF">AN216_15485</name>
</gene>
<dbReference type="Gene3D" id="3.40.50.150">
    <property type="entry name" value="Vaccinia Virus protein VP39"/>
    <property type="match status" value="1"/>
</dbReference>
<dbReference type="AlphaFoldDB" id="A0A1E7KFX2"/>
<dbReference type="PANTHER" id="PTHR43317">
    <property type="entry name" value="THERMOSPERMINE SYNTHASE ACAULIS5"/>
    <property type="match status" value="1"/>
</dbReference>
<dbReference type="STRING" id="1075402.AN216_15485"/>
<reference evidence="3 4" key="1">
    <citation type="journal article" date="2016" name="Front. Microbiol.">
        <title>Comparative Genomics Analysis of Streptomyces Species Reveals Their Adaptation to the Marine Environment and Their Diversity at the Genomic Level.</title>
        <authorList>
            <person name="Tian X."/>
            <person name="Zhang Z."/>
            <person name="Yang T."/>
            <person name="Chen M."/>
            <person name="Li J."/>
            <person name="Chen F."/>
            <person name="Yang J."/>
            <person name="Li W."/>
            <person name="Zhang B."/>
            <person name="Zhang Z."/>
            <person name="Wu J."/>
            <person name="Zhang C."/>
            <person name="Long L."/>
            <person name="Xiao J."/>
        </authorList>
    </citation>
    <scope>NUCLEOTIDE SEQUENCE [LARGE SCALE GENOMIC DNA]</scope>
    <source>
        <strain evidence="3 4">SCSIO 02100</strain>
    </source>
</reference>
<dbReference type="PATRIC" id="fig|1075402.3.peg.2021"/>
<dbReference type="EMBL" id="LJGU01000127">
    <property type="protein sequence ID" value="OEV02821.1"/>
    <property type="molecule type" value="Genomic_DNA"/>
</dbReference>
<sequence length="314" mass="33822">MARKKGRRSEAAGRAAEAAGRAQRRTRQRREAPSAPVDGGTAQLWPDPERARGYTLFLDGAPQSYVDLDDPGYLDFAYQRRLGHILDLVALEQRPVRVLHLGGGALTLARYTAATRPRSTQQVLELDGALVEFVRRELPLPGGSRIRVRVVDARAGLSRVPDGWADLLICDVFRGARTPPQLSSVEFLTEARRTLCPGGWYAANLTDGPVRGGGGVPLAYLRGQIATAREVFEQLCLLADPAVLRGRRYGNAVLLGANAPLPLAELTRRTATDPHHGRLEHGGCLVDFVAGARPVTDATAIASPAPPEEGPRGT</sequence>
<dbReference type="SUPFAM" id="SSF53335">
    <property type="entry name" value="S-adenosyl-L-methionine-dependent methyltransferases"/>
    <property type="match status" value="1"/>
</dbReference>
<evidence type="ECO:0000313" key="3">
    <source>
        <dbReference type="EMBL" id="OEV02821.1"/>
    </source>
</evidence>
<comment type="caution">
    <text evidence="3">The sequence shown here is derived from an EMBL/GenBank/DDBJ whole genome shotgun (WGS) entry which is preliminary data.</text>
</comment>
<keyword evidence="4" id="KW-1185">Reference proteome</keyword>
<proteinExistence type="predicted"/>
<feature type="region of interest" description="Disordered" evidence="2">
    <location>
        <begin position="1"/>
        <end position="46"/>
    </location>
</feature>
<name>A0A1E7KFX2_9ACTN</name>